<protein>
    <submittedName>
        <fullName evidence="1">Uncharacterized protein</fullName>
    </submittedName>
</protein>
<dbReference type="SUPFAM" id="SSF140860">
    <property type="entry name" value="Pseudo ankyrin repeat-like"/>
    <property type="match status" value="2"/>
</dbReference>
<dbReference type="AlphaFoldDB" id="A0AAD3H4P1"/>
<dbReference type="InterPro" id="IPR036770">
    <property type="entry name" value="Ankyrin_rpt-contain_sf"/>
</dbReference>
<dbReference type="Proteomes" id="UP001054902">
    <property type="component" value="Unassembled WGS sequence"/>
</dbReference>
<name>A0AAD3H4P1_9STRA</name>
<dbReference type="PANTHER" id="PTHR46586:SF3">
    <property type="entry name" value="ANKYRIN REPEAT-CONTAINING PROTEIN"/>
    <property type="match status" value="1"/>
</dbReference>
<dbReference type="InterPro" id="IPR052050">
    <property type="entry name" value="SecEffector_AnkRepeat"/>
</dbReference>
<dbReference type="PANTHER" id="PTHR46586">
    <property type="entry name" value="ANKYRIN REPEAT-CONTAINING PROTEIN"/>
    <property type="match status" value="1"/>
</dbReference>
<reference evidence="1 2" key="1">
    <citation type="journal article" date="2021" name="Sci. Rep.">
        <title>The genome of the diatom Chaetoceros tenuissimus carries an ancient integrated fragment of an extant virus.</title>
        <authorList>
            <person name="Hongo Y."/>
            <person name="Kimura K."/>
            <person name="Takaki Y."/>
            <person name="Yoshida Y."/>
            <person name="Baba S."/>
            <person name="Kobayashi G."/>
            <person name="Nagasaki K."/>
            <person name="Hano T."/>
            <person name="Tomaru Y."/>
        </authorList>
    </citation>
    <scope>NUCLEOTIDE SEQUENCE [LARGE SCALE GENOMIC DNA]</scope>
    <source>
        <strain evidence="1 2">NIES-3715</strain>
    </source>
</reference>
<comment type="caution">
    <text evidence="1">The sequence shown here is derived from an EMBL/GenBank/DDBJ whole genome shotgun (WGS) entry which is preliminary data.</text>
</comment>
<proteinExistence type="predicted"/>
<accession>A0AAD3H4P1</accession>
<evidence type="ECO:0000313" key="1">
    <source>
        <dbReference type="EMBL" id="GFH49923.1"/>
    </source>
</evidence>
<dbReference type="Gene3D" id="1.25.40.20">
    <property type="entry name" value="Ankyrin repeat-containing domain"/>
    <property type="match status" value="1"/>
</dbReference>
<gene>
    <name evidence="1" type="ORF">CTEN210_06399</name>
</gene>
<keyword evidence="2" id="KW-1185">Reference proteome</keyword>
<sequence length="433" mass="49433">MNSKRLKVAHTSDTGSTTQELLPSASINDLPNDILQHCFSFIPGQYVTVGPVSKQFYINYSLLGIQATSAFITADMLLNIGNNRRTTADAVASDLQLTEYCFILEAPVDFMQRVCYNAAIRGRTDIVECAFTFGLDPKKLLSGEKLFHKLAEDDNLGMLEYLFSHTKTKEILQNDQFVHSFICSIAVKNGHFHILKWCHQEYGADSFIDIDVYEAVAEFGDLDILKWCIKESVDSFDFREQEKVAFIAARTGNVEILQYVQENSVDYFHEVLSDRVSSYAAVSGSIKMLEFCQRNEYPFDEETCAYALRNDDKAQALKTLKWLRNHNCPWDESTCHSAVERDNLAALKWVRENGCPWDEYTFAFAAANHNISMLEYCFENGCPMSRDACKLTMRVDLQPMERKYHAKALDTLKWLRERSCPWNEQTLKNAAGS</sequence>
<dbReference type="EMBL" id="BLLK01000038">
    <property type="protein sequence ID" value="GFH49923.1"/>
    <property type="molecule type" value="Genomic_DNA"/>
</dbReference>
<organism evidence="1 2">
    <name type="scientific">Chaetoceros tenuissimus</name>
    <dbReference type="NCBI Taxonomy" id="426638"/>
    <lineage>
        <taxon>Eukaryota</taxon>
        <taxon>Sar</taxon>
        <taxon>Stramenopiles</taxon>
        <taxon>Ochrophyta</taxon>
        <taxon>Bacillariophyta</taxon>
        <taxon>Coscinodiscophyceae</taxon>
        <taxon>Chaetocerotophycidae</taxon>
        <taxon>Chaetocerotales</taxon>
        <taxon>Chaetocerotaceae</taxon>
        <taxon>Chaetoceros</taxon>
    </lineage>
</organism>
<evidence type="ECO:0000313" key="2">
    <source>
        <dbReference type="Proteomes" id="UP001054902"/>
    </source>
</evidence>